<keyword evidence="2" id="KW-0325">Glycoprotein</keyword>
<organism evidence="4 5">
    <name type="scientific">Paralvinella palmiformis</name>
    <dbReference type="NCBI Taxonomy" id="53620"/>
    <lineage>
        <taxon>Eukaryota</taxon>
        <taxon>Metazoa</taxon>
        <taxon>Spiralia</taxon>
        <taxon>Lophotrochozoa</taxon>
        <taxon>Annelida</taxon>
        <taxon>Polychaeta</taxon>
        <taxon>Sedentaria</taxon>
        <taxon>Canalipalpata</taxon>
        <taxon>Terebellida</taxon>
        <taxon>Terebelliformia</taxon>
        <taxon>Alvinellidae</taxon>
        <taxon>Paralvinella</taxon>
    </lineage>
</organism>
<dbReference type="PANTHER" id="PTHR23412:SF17">
    <property type="entry name" value="OTOANCORIN"/>
    <property type="match status" value="1"/>
</dbReference>
<dbReference type="AlphaFoldDB" id="A0AAD9MVM8"/>
<proteinExistence type="predicted"/>
<feature type="region of interest" description="Disordered" evidence="3">
    <location>
        <begin position="27"/>
        <end position="151"/>
    </location>
</feature>
<feature type="compositionally biased region" description="Low complexity" evidence="3">
    <location>
        <begin position="355"/>
        <end position="376"/>
    </location>
</feature>
<gene>
    <name evidence="4" type="ORF">LSH36_738g00026</name>
</gene>
<feature type="compositionally biased region" description="Basic and acidic residues" evidence="3">
    <location>
        <begin position="101"/>
        <end position="150"/>
    </location>
</feature>
<dbReference type="GO" id="GO:0009986">
    <property type="term" value="C:cell surface"/>
    <property type="evidence" value="ECO:0007669"/>
    <property type="project" value="TreeGrafter"/>
</dbReference>
<dbReference type="Proteomes" id="UP001208570">
    <property type="component" value="Unassembled WGS sequence"/>
</dbReference>
<protein>
    <submittedName>
        <fullName evidence="4">Uncharacterized protein</fullName>
    </submittedName>
</protein>
<dbReference type="GO" id="GO:0007160">
    <property type="term" value="P:cell-matrix adhesion"/>
    <property type="evidence" value="ECO:0007669"/>
    <property type="project" value="TreeGrafter"/>
</dbReference>
<reference evidence="4" key="1">
    <citation type="journal article" date="2023" name="Mol. Biol. Evol.">
        <title>Third-Generation Sequencing Reveals the Adaptive Role of the Epigenome in Three Deep-Sea Polychaetes.</title>
        <authorList>
            <person name="Perez M."/>
            <person name="Aroh O."/>
            <person name="Sun Y."/>
            <person name="Lan Y."/>
            <person name="Juniper S.K."/>
            <person name="Young C.R."/>
            <person name="Angers B."/>
            <person name="Qian P.Y."/>
        </authorList>
    </citation>
    <scope>NUCLEOTIDE SEQUENCE</scope>
    <source>
        <strain evidence="4">P08H-3</strain>
    </source>
</reference>
<feature type="region of interest" description="Disordered" evidence="3">
    <location>
        <begin position="355"/>
        <end position="384"/>
    </location>
</feature>
<keyword evidence="1" id="KW-0732">Signal</keyword>
<comment type="caution">
    <text evidence="4">The sequence shown here is derived from an EMBL/GenBank/DDBJ whole genome shotgun (WGS) entry which is preliminary data.</text>
</comment>
<sequence>MIQYVYTLDIKPLWRVVTERDNVINEPASIHHGRDGFTKPNITDQSDQSGQGRPARPDMDSHARPDMGGRQRPDMGGRIRPDMGGRPRPEMGGSSQPDMDGLTRPDTDGHFRPDMESRTIRPGMEDHSRPKENRPGQHRPDMVDHFKPDMKQTGMGGRPSPYACNASKLAAYQGEKREVIQTLIQRVSLATICKDVVKKLLQCDLSVQGKLFFTRLAEQHGCQDIPIEDKLKWSSLKLKASLESMTDAELKTFIKNLAETPSDLLAIPCDNIKAVMNATEKRVIKSNWSTLTEIWNIVPFLSGSFCQEIPYDAIKDHEEWKNVDWYCMDHSMVRWDSSQWSSGFSGMSSGFSGMSSGFSGMPSESGGMSSGSSKHSSQGHDDRASRRMLEDTLKKCPFQCGRIIAKTQCLDEKMIIDGIQAGMCKDVPQPKNPRNLRLVSSKCRPDKAVTDLTTDDVKNLGCRISDVFGKHDLKKIPDGVFCDGSVLKQLSESCPTSKHLSDTMAKKCVKDKLDQTLAANLGSAITQVKCDLLKNADKNTRDIMRDHILGGVDKSNPAKMTCMREVINDMPITDKIKSRAIMETQTCQTAAQQINLQVFYNMAFRNVIEGAKLDSMSRIPDGRKRDAMSLLGMYDGWDGKQINEIVANYIASLKDLNPENPLSELIPEDIDELSDTFLCSLRSTIKNMTSLTGRAVCSRLGKAEELTRFVKREDRIRLAYNCWDAIAKSELGEDDIEYLGNLLPELGQELLDKIPANVMKKTGDQFSRISCMRKNVTDYIQNKINKVTSSTDEDIPAGVWAARCNANKNKLLDKLDAIQGANRRTVSDDYCDREPMSDEERDAMRQSAQEVFDAIRELANTPDDATSSESCSVLDSDDYRDKLYLMSPQSIRDVSDFSDCIAAFGVTESWSKDQSDALWEQFTKAISDTSLCDLTSEQLVDMGTIGYSMSVEDINCLKNLDTDALGALGSKQAWTKEQENALMKQYMKLNNMNSPASLSSDELAAAGHLLCGLEVSKTLGNIIKTCDQEALQALFKVATDTSAFGSVSSWESALYSDVCIISDQLMALTIEQSYYLDDSELSDEQRKLLGGDNDTASDAGMAMYSFLSLLTAILAAVTL</sequence>
<evidence type="ECO:0000256" key="2">
    <source>
        <dbReference type="ARBA" id="ARBA00023180"/>
    </source>
</evidence>
<feature type="compositionally biased region" description="Polar residues" evidence="3">
    <location>
        <begin position="40"/>
        <end position="51"/>
    </location>
</feature>
<evidence type="ECO:0000313" key="4">
    <source>
        <dbReference type="EMBL" id="KAK2144669.1"/>
    </source>
</evidence>
<dbReference type="InterPro" id="IPR026664">
    <property type="entry name" value="Stereocilin-rel"/>
</dbReference>
<feature type="compositionally biased region" description="Basic and acidic residues" evidence="3">
    <location>
        <begin position="55"/>
        <end position="89"/>
    </location>
</feature>
<accession>A0AAD9MVM8</accession>
<keyword evidence="5" id="KW-1185">Reference proteome</keyword>
<dbReference type="EMBL" id="JAODUP010000738">
    <property type="protein sequence ID" value="KAK2144669.1"/>
    <property type="molecule type" value="Genomic_DNA"/>
</dbReference>
<evidence type="ECO:0000313" key="5">
    <source>
        <dbReference type="Proteomes" id="UP001208570"/>
    </source>
</evidence>
<evidence type="ECO:0000256" key="3">
    <source>
        <dbReference type="SAM" id="MobiDB-lite"/>
    </source>
</evidence>
<dbReference type="PANTHER" id="PTHR23412">
    <property type="entry name" value="STEREOCILIN RELATED"/>
    <property type="match status" value="1"/>
</dbReference>
<evidence type="ECO:0000256" key="1">
    <source>
        <dbReference type="ARBA" id="ARBA00022729"/>
    </source>
</evidence>
<name>A0AAD9MVM8_9ANNE</name>